<evidence type="ECO:0000256" key="1">
    <source>
        <dbReference type="SAM" id="Phobius"/>
    </source>
</evidence>
<feature type="transmembrane region" description="Helical" evidence="1">
    <location>
        <begin position="208"/>
        <end position="228"/>
    </location>
</feature>
<evidence type="ECO:0000313" key="4">
    <source>
        <dbReference type="EMBL" id="APA94976.1"/>
    </source>
</evidence>
<reference evidence="6" key="1">
    <citation type="submission" date="2015-07" db="EMBL/GenBank/DDBJ databases">
        <title>Nocardia seriolae U-1 whole genome shotgun sequence.</title>
        <authorList>
            <person name="Imajoh M."/>
            <person name="Fukumoto Y."/>
            <person name="Sukeda M."/>
            <person name="Yamane J."/>
            <person name="Yamasaki K."/>
            <person name="Shimizu M."/>
            <person name="Ohnishi K."/>
            <person name="Oshima S."/>
        </authorList>
    </citation>
    <scope>NUCLEOTIDE SEQUENCE [LARGE SCALE GENOMIC DNA]</scope>
    <source>
        <strain evidence="6">U-1</strain>
    </source>
</reference>
<gene>
    <name evidence="4" type="ORF">NS506_00902</name>
    <name evidence="5" type="ORF">NSK11_contig00069-0009</name>
</gene>
<dbReference type="Pfam" id="PF26059">
    <property type="entry name" value="DUF8020"/>
    <property type="match status" value="1"/>
</dbReference>
<feature type="chain" id="PRO_5014509396" description="DUF8020 domain-containing protein" evidence="2">
    <location>
        <begin position="27"/>
        <end position="238"/>
    </location>
</feature>
<dbReference type="EMBL" id="CP017839">
    <property type="protein sequence ID" value="APA94976.1"/>
    <property type="molecule type" value="Genomic_DNA"/>
</dbReference>
<dbReference type="GeneID" id="93371648"/>
<dbReference type="RefSeq" id="WP_033088622.1">
    <property type="nucleotide sequence ID" value="NZ_AP017900.1"/>
</dbReference>
<proteinExistence type="predicted"/>
<dbReference type="EMBL" id="BBYQ01000069">
    <property type="protein sequence ID" value="GAP29963.1"/>
    <property type="molecule type" value="Genomic_DNA"/>
</dbReference>
<feature type="domain" description="DUF8020" evidence="3">
    <location>
        <begin position="34"/>
        <end position="102"/>
    </location>
</feature>
<dbReference type="OrthoDB" id="4375981at2"/>
<feature type="transmembrane region" description="Helical" evidence="1">
    <location>
        <begin position="179"/>
        <end position="202"/>
    </location>
</feature>
<protein>
    <recommendedName>
        <fullName evidence="3">DUF8020 domain-containing protein</fullName>
    </recommendedName>
</protein>
<dbReference type="Proteomes" id="UP000180166">
    <property type="component" value="Chromosome"/>
</dbReference>
<reference evidence="4 7" key="3">
    <citation type="submission" date="2016-10" db="EMBL/GenBank/DDBJ databases">
        <title>Genome sequence of Nocardia seriolae strain EM150506, isolated from Anguila japonica.</title>
        <authorList>
            <person name="Han H.-J."/>
        </authorList>
    </citation>
    <scope>NUCLEOTIDE SEQUENCE [LARGE SCALE GENOMIC DNA]</scope>
    <source>
        <strain evidence="4 7">EM150506</strain>
    </source>
</reference>
<evidence type="ECO:0000313" key="6">
    <source>
        <dbReference type="Proteomes" id="UP000037179"/>
    </source>
</evidence>
<reference evidence="5 6" key="2">
    <citation type="journal article" date="2016" name="Genome Announc.">
        <title>Draft Genome Sequence of Erythromycin- and Oxytetracycline-Sensitive Nocardia seriolae Strain U-1 (NBRC 110359).</title>
        <authorList>
            <person name="Imajoh M."/>
            <person name="Sukeda M."/>
            <person name="Shimizu M."/>
            <person name="Yamane J."/>
            <person name="Ohnishi K."/>
            <person name="Oshima S."/>
        </authorList>
    </citation>
    <scope>NUCLEOTIDE SEQUENCE [LARGE SCALE GENOMIC DNA]</scope>
    <source>
        <strain evidence="5 6">U-1</strain>
    </source>
</reference>
<sequence length="238" mass="23957">MKMRKFVGIAALAIVAIGVSSGTVNAAPAVSETGINYTAEVTDTGTRIRTDAGSLVNENGVFKIKTPDGTVVAGSELTLRVDDFEFPIAAEIKDRTATLTPRIDEAHAVYKPVALPYEGQAPWKSQYDREQAAWNRLRDTIGLGATIGTLAGGLGGAALGCIVGAGAAAGLVGLGSAGILAALFVPLLGAAGAGCVIGAGAVGFLGTIAGQLFVTAPVAIAAAVQYFTTINQPFAPAK</sequence>
<keyword evidence="2" id="KW-0732">Signal</keyword>
<keyword evidence="1" id="KW-1133">Transmembrane helix</keyword>
<accession>A0A0B8N7Z7</accession>
<feature type="signal peptide" evidence="2">
    <location>
        <begin position="1"/>
        <end position="26"/>
    </location>
</feature>
<evidence type="ECO:0000313" key="5">
    <source>
        <dbReference type="EMBL" id="GAP29963.1"/>
    </source>
</evidence>
<evidence type="ECO:0000259" key="3">
    <source>
        <dbReference type="Pfam" id="PF26059"/>
    </source>
</evidence>
<keyword evidence="1" id="KW-0812">Transmembrane</keyword>
<dbReference type="InterPro" id="IPR058333">
    <property type="entry name" value="DUF8020"/>
</dbReference>
<dbReference type="KEGG" id="nsr:NS506_00902"/>
<evidence type="ECO:0000256" key="2">
    <source>
        <dbReference type="SAM" id="SignalP"/>
    </source>
</evidence>
<name>A0A0B8N7Z7_9NOCA</name>
<organism evidence="5 6">
    <name type="scientific">Nocardia seriolae</name>
    <dbReference type="NCBI Taxonomy" id="37332"/>
    <lineage>
        <taxon>Bacteria</taxon>
        <taxon>Bacillati</taxon>
        <taxon>Actinomycetota</taxon>
        <taxon>Actinomycetes</taxon>
        <taxon>Mycobacteriales</taxon>
        <taxon>Nocardiaceae</taxon>
        <taxon>Nocardia</taxon>
    </lineage>
</organism>
<dbReference type="Proteomes" id="UP000037179">
    <property type="component" value="Unassembled WGS sequence"/>
</dbReference>
<evidence type="ECO:0000313" key="7">
    <source>
        <dbReference type="Proteomes" id="UP000180166"/>
    </source>
</evidence>
<dbReference type="AlphaFoldDB" id="A0A0B8N7Z7"/>
<keyword evidence="6" id="KW-1185">Reference proteome</keyword>
<feature type="transmembrane region" description="Helical" evidence="1">
    <location>
        <begin position="150"/>
        <end position="172"/>
    </location>
</feature>
<keyword evidence="1" id="KW-0472">Membrane</keyword>